<feature type="domain" description="Ubiquitin-like" evidence="4">
    <location>
        <begin position="1021"/>
        <end position="1090"/>
    </location>
</feature>
<keyword evidence="2" id="KW-0175">Coiled coil</keyword>
<feature type="region of interest" description="Disordered" evidence="3">
    <location>
        <begin position="1098"/>
        <end position="1143"/>
    </location>
</feature>
<dbReference type="GO" id="GO:0016579">
    <property type="term" value="P:protein deubiquitination"/>
    <property type="evidence" value="ECO:0007669"/>
    <property type="project" value="InterPro"/>
</dbReference>
<accession>A0AAD6VTH9</accession>
<dbReference type="InterPro" id="IPR035927">
    <property type="entry name" value="DUSP-like_sf"/>
</dbReference>
<dbReference type="SUPFAM" id="SSF143791">
    <property type="entry name" value="DUSP-like"/>
    <property type="match status" value="1"/>
</dbReference>
<dbReference type="InterPro" id="IPR029071">
    <property type="entry name" value="Ubiquitin-like_domsf"/>
</dbReference>
<name>A0AAD6VTH9_9AGAR</name>
<dbReference type="Gene3D" id="3.10.20.90">
    <property type="entry name" value="Phosphatidylinositol 3-kinase Catalytic Subunit, Chain A, domain 1"/>
    <property type="match status" value="1"/>
</dbReference>
<feature type="region of interest" description="Disordered" evidence="3">
    <location>
        <begin position="479"/>
        <end position="516"/>
    </location>
</feature>
<reference evidence="7" key="1">
    <citation type="submission" date="2023-03" db="EMBL/GenBank/DDBJ databases">
        <title>Massive genome expansion in bonnet fungi (Mycena s.s.) driven by repeated elements and novel gene families across ecological guilds.</title>
        <authorList>
            <consortium name="Lawrence Berkeley National Laboratory"/>
            <person name="Harder C.B."/>
            <person name="Miyauchi S."/>
            <person name="Viragh M."/>
            <person name="Kuo A."/>
            <person name="Thoen E."/>
            <person name="Andreopoulos B."/>
            <person name="Lu D."/>
            <person name="Skrede I."/>
            <person name="Drula E."/>
            <person name="Henrissat B."/>
            <person name="Morin E."/>
            <person name="Kohler A."/>
            <person name="Barry K."/>
            <person name="LaButti K."/>
            <person name="Morin E."/>
            <person name="Salamov A."/>
            <person name="Lipzen A."/>
            <person name="Mereny Z."/>
            <person name="Hegedus B."/>
            <person name="Baldrian P."/>
            <person name="Stursova M."/>
            <person name="Weitz H."/>
            <person name="Taylor A."/>
            <person name="Grigoriev I.V."/>
            <person name="Nagy L.G."/>
            <person name="Martin F."/>
            <person name="Kauserud H."/>
        </authorList>
    </citation>
    <scope>NUCLEOTIDE SEQUENCE</scope>
    <source>
        <strain evidence="7">9144</strain>
    </source>
</reference>
<feature type="region of interest" description="Disordered" evidence="3">
    <location>
        <begin position="1"/>
        <end position="22"/>
    </location>
</feature>
<dbReference type="InterPro" id="IPR001394">
    <property type="entry name" value="Peptidase_C19_UCH"/>
</dbReference>
<dbReference type="GO" id="GO:0005829">
    <property type="term" value="C:cytosol"/>
    <property type="evidence" value="ECO:0007669"/>
    <property type="project" value="TreeGrafter"/>
</dbReference>
<dbReference type="InterPro" id="IPR044743">
    <property type="entry name" value="Ubl_USP48"/>
</dbReference>
<dbReference type="SUPFAM" id="SSF54001">
    <property type="entry name" value="Cysteine proteinases"/>
    <property type="match status" value="1"/>
</dbReference>
<evidence type="ECO:0000259" key="5">
    <source>
        <dbReference type="PROSITE" id="PS50235"/>
    </source>
</evidence>
<gene>
    <name evidence="7" type="ORF">GGX14DRAFT_695606</name>
</gene>
<dbReference type="PROSITE" id="PS00973">
    <property type="entry name" value="USP_2"/>
    <property type="match status" value="1"/>
</dbReference>
<dbReference type="SUPFAM" id="SSF54236">
    <property type="entry name" value="Ubiquitin-like"/>
    <property type="match status" value="1"/>
</dbReference>
<dbReference type="InterPro" id="IPR006615">
    <property type="entry name" value="Pept_C19_DUSP"/>
</dbReference>
<dbReference type="InterPro" id="IPR038765">
    <property type="entry name" value="Papain-like_cys_pep_sf"/>
</dbReference>
<evidence type="ECO:0000259" key="6">
    <source>
        <dbReference type="PROSITE" id="PS51283"/>
    </source>
</evidence>
<dbReference type="Gene3D" id="3.90.70.10">
    <property type="entry name" value="Cysteine proteinases"/>
    <property type="match status" value="1"/>
</dbReference>
<dbReference type="Proteomes" id="UP001219525">
    <property type="component" value="Unassembled WGS sequence"/>
</dbReference>
<evidence type="ECO:0000313" key="8">
    <source>
        <dbReference type="Proteomes" id="UP001219525"/>
    </source>
</evidence>
<dbReference type="Pfam" id="PF00443">
    <property type="entry name" value="UCH"/>
    <property type="match status" value="1"/>
</dbReference>
<dbReference type="PANTHER" id="PTHR24006">
    <property type="entry name" value="UBIQUITIN CARBOXYL-TERMINAL HYDROLASE"/>
    <property type="match status" value="1"/>
</dbReference>
<dbReference type="InterPro" id="IPR000626">
    <property type="entry name" value="Ubiquitin-like_dom"/>
</dbReference>
<proteinExistence type="inferred from homology"/>
<dbReference type="PROSITE" id="PS00972">
    <property type="entry name" value="USP_1"/>
    <property type="match status" value="1"/>
</dbReference>
<feature type="domain" description="USP" evidence="5">
    <location>
        <begin position="162"/>
        <end position="483"/>
    </location>
</feature>
<dbReference type="EMBL" id="JARJCW010000011">
    <property type="protein sequence ID" value="KAJ7219486.1"/>
    <property type="molecule type" value="Genomic_DNA"/>
</dbReference>
<evidence type="ECO:0000313" key="7">
    <source>
        <dbReference type="EMBL" id="KAJ7219486.1"/>
    </source>
</evidence>
<protein>
    <recommendedName>
        <fullName evidence="9">Ubiquitinyl hydrolase 1</fullName>
    </recommendedName>
</protein>
<evidence type="ECO:0000256" key="3">
    <source>
        <dbReference type="SAM" id="MobiDB-lite"/>
    </source>
</evidence>
<feature type="domain" description="DUSP" evidence="6">
    <location>
        <begin position="850"/>
        <end position="959"/>
    </location>
</feature>
<dbReference type="InterPro" id="IPR028889">
    <property type="entry name" value="USP"/>
</dbReference>
<evidence type="ECO:0000256" key="1">
    <source>
        <dbReference type="ARBA" id="ARBA00009085"/>
    </source>
</evidence>
<dbReference type="PROSITE" id="PS50235">
    <property type="entry name" value="USP_3"/>
    <property type="match status" value="1"/>
</dbReference>
<dbReference type="AlphaFoldDB" id="A0AAD6VTH9"/>
<feature type="coiled-coil region" evidence="2">
    <location>
        <begin position="842"/>
        <end position="869"/>
    </location>
</feature>
<sequence>MPPKRKRDASPSSKGLATGEPFKRTAHAIGASSWGWVGSEAKDVSEITDEHLLATCGLSSKRNTHRFCRNKFASLELAPERGATKPTKHSNGEIEEDIIVISSDDEEDLNCTKKQCKNNPNCLNYLGQKIWEDEDDAREMYMKLANLGSNPADDKRQEDIPVGLKNLGATCYANASLQVWYRDLGFRSGVYNCQPAEESVEKFKDSPTFQLQVTFAALQESTQNVFNPTKLVESLELNTTEQQDAQEFSKLFMSHLDTEFKKQSNPSLKSLIADQFQGKQVYGTICSKCDSVSARDTDFLEIEINFKVLFILFLSLSGLDLLLQNNAKLEDSIAALLQEEVLSGDNQYLCSTCESLQDAIRYTELASLPPVLHFSLLRFVYDVSTMERRKSKNAISFPKTLDMNRFLGNATHRKTAGSLERSEDHIYELRGVLLHKGKSAYHGHYEAQVFDSTRGSWFQFNDETVTKIKRLGDKLPILSDDSKSSGKRTVIDLDADQEEDASMNHTRNKQRENVRKRLRVEDSDEEIFPSSILPSRCAVSQVTDHDFESRISSKEAYMLIYARKEASTDSQEVPVPPPRALAVIEDLNTAHDKACEAYLETERKANARFAETRRKVLDIYGSWNVSPNEKCFVIASQQALETFLQKTVVKAALQMDEQSSSLEPLTISIGDVLCSHDLYEHNKAANMKRITLEAYYKIRTETHCVFNPDLTSSDICRVCVEEAFQEKLYAQQHPLHVAEFDTICNVDLDLGSYWISKPWLKDWKLARPKMHTIAESDPSPDSGEYLAHVRCEHDGLCLNSTNRCRISTQAFSFMLSLYPSWEPLLGDMEPCIVCDGLLNMGADERLEARRRAEEEKAKLKHMYENALNGNISLLSDVPCALAPVSFLRAWRLWLNRPTENLRPDRIDNTPFICEHERLAFDPNCSADMDGLLVVIQRSDWDELERLYPGGPLIAVQKCNDSQYSHQIAICTGCRQLRKTDWVSTEITVRMGKKGCGPSNSESFVGKRSQPVTYLSGARQSKRLRLAKENGVRTKVTVSKSMTIKDIKVHLQKELNIPTICQRLFYGDRELDDNTATVASLDILANSVIELKEENEIHEISDSEEVPKKKRRDEGGGFGGTVLGRTHDRSSSPPAKPVEGPPAEKACGTCTYSNPVDQIACGMCNSTLV</sequence>
<dbReference type="CDD" id="cd01795">
    <property type="entry name" value="Ubl_USP48"/>
    <property type="match status" value="1"/>
</dbReference>
<dbReference type="Pfam" id="PF00240">
    <property type="entry name" value="ubiquitin"/>
    <property type="match status" value="1"/>
</dbReference>
<dbReference type="GO" id="GO:0004843">
    <property type="term" value="F:cysteine-type deubiquitinase activity"/>
    <property type="evidence" value="ECO:0007669"/>
    <property type="project" value="InterPro"/>
</dbReference>
<dbReference type="SMART" id="SM00213">
    <property type="entry name" value="UBQ"/>
    <property type="match status" value="1"/>
</dbReference>
<comment type="similarity">
    <text evidence="1">Belongs to the peptidase C19 family.</text>
</comment>
<evidence type="ECO:0008006" key="9">
    <source>
        <dbReference type="Google" id="ProtNLM"/>
    </source>
</evidence>
<organism evidence="7 8">
    <name type="scientific">Mycena pura</name>
    <dbReference type="NCBI Taxonomy" id="153505"/>
    <lineage>
        <taxon>Eukaryota</taxon>
        <taxon>Fungi</taxon>
        <taxon>Dikarya</taxon>
        <taxon>Basidiomycota</taxon>
        <taxon>Agaricomycotina</taxon>
        <taxon>Agaricomycetes</taxon>
        <taxon>Agaricomycetidae</taxon>
        <taxon>Agaricales</taxon>
        <taxon>Marasmiineae</taxon>
        <taxon>Mycenaceae</taxon>
        <taxon>Mycena</taxon>
    </lineage>
</organism>
<dbReference type="GO" id="GO:0005634">
    <property type="term" value="C:nucleus"/>
    <property type="evidence" value="ECO:0007669"/>
    <property type="project" value="TreeGrafter"/>
</dbReference>
<evidence type="ECO:0000259" key="4">
    <source>
        <dbReference type="PROSITE" id="PS50053"/>
    </source>
</evidence>
<comment type="caution">
    <text evidence="7">The sequence shown here is derived from an EMBL/GenBank/DDBJ whole genome shotgun (WGS) entry which is preliminary data.</text>
</comment>
<keyword evidence="8" id="KW-1185">Reference proteome</keyword>
<dbReference type="GO" id="GO:0004197">
    <property type="term" value="F:cysteine-type endopeptidase activity"/>
    <property type="evidence" value="ECO:0007669"/>
    <property type="project" value="InterPro"/>
</dbReference>
<dbReference type="InterPro" id="IPR050164">
    <property type="entry name" value="Peptidase_C19"/>
</dbReference>
<dbReference type="PROSITE" id="PS51283">
    <property type="entry name" value="DUSP"/>
    <property type="match status" value="1"/>
</dbReference>
<feature type="compositionally biased region" description="Basic and acidic residues" evidence="3">
    <location>
        <begin position="1098"/>
        <end position="1114"/>
    </location>
</feature>
<dbReference type="PROSITE" id="PS50053">
    <property type="entry name" value="UBIQUITIN_2"/>
    <property type="match status" value="1"/>
</dbReference>
<dbReference type="InterPro" id="IPR018200">
    <property type="entry name" value="USP_CS"/>
</dbReference>
<evidence type="ECO:0000256" key="2">
    <source>
        <dbReference type="SAM" id="Coils"/>
    </source>
</evidence>